<evidence type="ECO:0000259" key="10">
    <source>
        <dbReference type="Pfam" id="PF21314"/>
    </source>
</evidence>
<dbReference type="Proteomes" id="UP000559027">
    <property type="component" value="Unassembled WGS sequence"/>
</dbReference>
<evidence type="ECO:0000256" key="5">
    <source>
        <dbReference type="ARBA" id="ARBA00022777"/>
    </source>
</evidence>
<keyword evidence="7" id="KW-0829">Tyrosine-protein kinase</keyword>
<evidence type="ECO:0000256" key="8">
    <source>
        <dbReference type="SAM" id="MobiDB-lite"/>
    </source>
</evidence>
<evidence type="ECO:0000256" key="7">
    <source>
        <dbReference type="ARBA" id="ARBA00023137"/>
    </source>
</evidence>
<keyword evidence="3" id="KW-0808">Transferase</keyword>
<dbReference type="AlphaFoldDB" id="A0A8H5LH27"/>
<evidence type="ECO:0000256" key="1">
    <source>
        <dbReference type="ARBA" id="ARBA00011902"/>
    </source>
</evidence>
<dbReference type="EC" id="2.7.10.1" evidence="1"/>
<feature type="compositionally biased region" description="Polar residues" evidence="8">
    <location>
        <begin position="220"/>
        <end position="238"/>
    </location>
</feature>
<evidence type="ECO:0000256" key="9">
    <source>
        <dbReference type="SAM" id="Phobius"/>
    </source>
</evidence>
<keyword evidence="4" id="KW-0547">Nucleotide-binding</keyword>
<reference evidence="11 12" key="1">
    <citation type="journal article" date="2020" name="ISME J.">
        <title>Uncovering the hidden diversity of litter-decomposition mechanisms in mushroom-forming fungi.</title>
        <authorList>
            <person name="Floudas D."/>
            <person name="Bentzer J."/>
            <person name="Ahren D."/>
            <person name="Johansson T."/>
            <person name="Persson P."/>
            <person name="Tunlid A."/>
        </authorList>
    </citation>
    <scope>NUCLEOTIDE SEQUENCE [LARGE SCALE GENOMIC DNA]</scope>
    <source>
        <strain evidence="11 12">CBS 146.42</strain>
    </source>
</reference>
<organism evidence="11 12">
    <name type="scientific">Leucocoprinus leucothites</name>
    <dbReference type="NCBI Taxonomy" id="201217"/>
    <lineage>
        <taxon>Eukaryota</taxon>
        <taxon>Fungi</taxon>
        <taxon>Dikarya</taxon>
        <taxon>Basidiomycota</taxon>
        <taxon>Agaricomycotina</taxon>
        <taxon>Agaricomycetes</taxon>
        <taxon>Agaricomycetidae</taxon>
        <taxon>Agaricales</taxon>
        <taxon>Agaricineae</taxon>
        <taxon>Agaricaceae</taxon>
        <taxon>Leucocoprinus</taxon>
    </lineage>
</organism>
<protein>
    <recommendedName>
        <fullName evidence="1">receptor protein-tyrosine kinase</fullName>
        <ecNumber evidence="1">2.7.10.1</ecNumber>
    </recommendedName>
</protein>
<evidence type="ECO:0000256" key="4">
    <source>
        <dbReference type="ARBA" id="ARBA00022741"/>
    </source>
</evidence>
<dbReference type="Gene3D" id="6.10.250.2930">
    <property type="match status" value="1"/>
</dbReference>
<dbReference type="EMBL" id="JAACJO010000006">
    <property type="protein sequence ID" value="KAF5356874.1"/>
    <property type="molecule type" value="Genomic_DNA"/>
</dbReference>
<dbReference type="GO" id="GO:0004714">
    <property type="term" value="F:transmembrane receptor protein tyrosine kinase activity"/>
    <property type="evidence" value="ECO:0007669"/>
    <property type="project" value="UniProtKB-EC"/>
</dbReference>
<dbReference type="InterPro" id="IPR049328">
    <property type="entry name" value="TM_ErbB1"/>
</dbReference>
<keyword evidence="9" id="KW-0472">Membrane</keyword>
<accession>A0A8H5LH27</accession>
<proteinExistence type="predicted"/>
<evidence type="ECO:0000313" key="11">
    <source>
        <dbReference type="EMBL" id="KAF5356874.1"/>
    </source>
</evidence>
<evidence type="ECO:0000256" key="3">
    <source>
        <dbReference type="ARBA" id="ARBA00022679"/>
    </source>
</evidence>
<feature type="domain" description="Epidermal growth factor receptor-like transmembrane-juxtamembrane segment" evidence="10">
    <location>
        <begin position="170"/>
        <end position="200"/>
    </location>
</feature>
<dbReference type="GO" id="GO:0005524">
    <property type="term" value="F:ATP binding"/>
    <property type="evidence" value="ECO:0007669"/>
    <property type="project" value="UniProtKB-KW"/>
</dbReference>
<comment type="caution">
    <text evidence="11">The sequence shown here is derived from an EMBL/GenBank/DDBJ whole genome shotgun (WGS) entry which is preliminary data.</text>
</comment>
<evidence type="ECO:0000313" key="12">
    <source>
        <dbReference type="Proteomes" id="UP000559027"/>
    </source>
</evidence>
<dbReference type="OrthoDB" id="3359616at2759"/>
<dbReference type="Pfam" id="PF21314">
    <property type="entry name" value="TM_ErbB1"/>
    <property type="match status" value="1"/>
</dbReference>
<feature type="compositionally biased region" description="Low complexity" evidence="8">
    <location>
        <begin position="270"/>
        <end position="285"/>
    </location>
</feature>
<evidence type="ECO:0000256" key="2">
    <source>
        <dbReference type="ARBA" id="ARBA00022553"/>
    </source>
</evidence>
<keyword evidence="6" id="KW-0067">ATP-binding</keyword>
<keyword evidence="9" id="KW-0812">Transmembrane</keyword>
<keyword evidence="9" id="KW-1133">Transmembrane helix</keyword>
<sequence length="302" mass="32641">MGSFQNRTIEDVDTAFSWNGNWTHNRPWGRPNVPNGSGTYSVSNFRNSPYANVTFTFPVPGVAFHYFGLKRNAGGRYGICVDCNPNKDRFDTVDGLNETDTDESNPPVLLHSQRFNGKPAKHTVTLWNLPDSRVLGSGSEITVDRFLIEVPSNTMSSGSDGSSRTKVGVIAGGVVGGLAVVAVVVLGIWFWWRRKRSREKERREKFLHEGGLGAGGGTIRNATNTEAAPVTPFQSSRQMPGPPREVDAGPVEMQPPDYDTISGSRSENQSTAAGGPNTGTSGSSSRAQIPMVTGKGRLRVEN</sequence>
<dbReference type="InterPro" id="IPR044912">
    <property type="entry name" value="Egfr_JX_dom"/>
</dbReference>
<evidence type="ECO:0000256" key="6">
    <source>
        <dbReference type="ARBA" id="ARBA00022840"/>
    </source>
</evidence>
<feature type="transmembrane region" description="Helical" evidence="9">
    <location>
        <begin position="169"/>
        <end position="192"/>
    </location>
</feature>
<keyword evidence="2" id="KW-0597">Phosphoprotein</keyword>
<feature type="region of interest" description="Disordered" evidence="8">
    <location>
        <begin position="208"/>
        <end position="302"/>
    </location>
</feature>
<name>A0A8H5LH27_9AGAR</name>
<keyword evidence="5" id="KW-0418">Kinase</keyword>
<keyword evidence="12" id="KW-1185">Reference proteome</keyword>
<gene>
    <name evidence="11" type="ORF">D9756_006869</name>
</gene>